<keyword evidence="5" id="KW-1185">Reference proteome</keyword>
<organism evidence="4 5">
    <name type="scientific">Ascobolus immersus RN42</name>
    <dbReference type="NCBI Taxonomy" id="1160509"/>
    <lineage>
        <taxon>Eukaryota</taxon>
        <taxon>Fungi</taxon>
        <taxon>Dikarya</taxon>
        <taxon>Ascomycota</taxon>
        <taxon>Pezizomycotina</taxon>
        <taxon>Pezizomycetes</taxon>
        <taxon>Pezizales</taxon>
        <taxon>Ascobolaceae</taxon>
        <taxon>Ascobolus</taxon>
    </lineage>
</organism>
<feature type="region of interest" description="Disordered" evidence="2">
    <location>
        <begin position="1035"/>
        <end position="1057"/>
    </location>
</feature>
<dbReference type="STRING" id="1160509.A0A3N4IUJ5"/>
<dbReference type="InterPro" id="IPR056884">
    <property type="entry name" value="NPHP3-like_N"/>
</dbReference>
<sequence length="1088" mass="122577">MMSPEREKEALDLDANLDQLVDIAEDYVYESRILQTLHYSALDQRWDRVQESYEGTSNWIYNDATYFEAWLREYGGVYWIHGKPGSGKSTLMKHIFSNESTLKALEEWSGSSKLIFARHFFWISGSNSLQRSQIGLYRSLLFQIFRSEPGLILQSCKPFGADCGAWSMSNFKSVLRNLATLIGTTSTLNAKLAIFIDGMDEYDVSVDGHPHDIVDVVLDLSKWDNIKLCVSSRSWSVFRNEFGDSKFQVAIHSHTFPDMKKFASEQLHRLRAFRKFQQTDRRWCLLPQDIAEKAEGVWLWTSLVAKDVLRKVADGEGYESVKSLLDNIPRDLNEYFRELVERSNDEYREEGARILLIALLSDYELNAVGLGLLLQHPQDLSERFIQQSFCLRREFWSLSTIRDRLNNRCRDLLEIGAEPTVSSPLPRDTIFGRESDSESDSSAISAPPDPLFEPRESSLRENQNSSSSNDAFWISELDILVSAAAASDTEPIVSPDQNPILEHHSEPILRSAPVSSGRVPLASPIRSTWSDSIATLHVPQVHTPTRRSLTPSINTNASSRISTELPDGQIEYESFEELKSNKVEFIHRTVRDFLKEFYLEELRSHAGTGFDVEISVLSILMGTLRLAPVESSGRMRESFVELVQKCHDMETRIRHMRSSESITGRYGLRDTRIKLTIFTENNHEKENVVAQLKEYFKIMKCLEVDDSWSKRFLSVLLIFGLAKQVQHSAVFGFAASVENMLRSSELHDVLSTDPVFSVALLSGLKLYARRLAPARQRPKGEHDPLSDVYNALLLLLSCPLKISASQPIAQPSGAGSERKVSGSFKVDLELFLLLLKLGADPNKLVPPFDLTPWQSHLLCHYENVNAPEGVHTTSRAGRAKASLAGATGPLAFPSVRKAIFDEEHDLEVAALFIWAGAQYPPVFHHSFQALQAPPSKGLRPLSLRPPTDVISSIYEKADFPTLVVERIAKSSYCQGLRSSEESALYLQNLKLQLGLLPGQARSIPDSPMVRTTIQRTLDAKRRLWLSKLQFGRRAGRDNHTANNTGVSPDSRSSRADVMGPGYKWPEVVFRTTKYGMGLSINAAVMRKG</sequence>
<evidence type="ECO:0000256" key="1">
    <source>
        <dbReference type="ARBA" id="ARBA00022737"/>
    </source>
</evidence>
<protein>
    <recommendedName>
        <fullName evidence="3">Nephrocystin 3-like N-terminal domain-containing protein</fullName>
    </recommendedName>
</protein>
<dbReference type="PANTHER" id="PTHR10039">
    <property type="entry name" value="AMELOGENIN"/>
    <property type="match status" value="1"/>
</dbReference>
<accession>A0A3N4IUJ5</accession>
<dbReference type="Proteomes" id="UP000275078">
    <property type="component" value="Unassembled WGS sequence"/>
</dbReference>
<proteinExistence type="predicted"/>
<dbReference type="Pfam" id="PF24883">
    <property type="entry name" value="NPHP3_N"/>
    <property type="match status" value="1"/>
</dbReference>
<evidence type="ECO:0000259" key="3">
    <source>
        <dbReference type="Pfam" id="PF24883"/>
    </source>
</evidence>
<dbReference type="SUPFAM" id="SSF52540">
    <property type="entry name" value="P-loop containing nucleoside triphosphate hydrolases"/>
    <property type="match status" value="1"/>
</dbReference>
<name>A0A3N4IUJ5_ASCIM</name>
<dbReference type="PANTHER" id="PTHR10039:SF5">
    <property type="entry name" value="NACHT DOMAIN-CONTAINING PROTEIN"/>
    <property type="match status" value="1"/>
</dbReference>
<feature type="domain" description="Nephrocystin 3-like N-terminal" evidence="3">
    <location>
        <begin position="55"/>
        <end position="233"/>
    </location>
</feature>
<evidence type="ECO:0000256" key="2">
    <source>
        <dbReference type="SAM" id="MobiDB-lite"/>
    </source>
</evidence>
<evidence type="ECO:0000313" key="4">
    <source>
        <dbReference type="EMBL" id="RPA87880.1"/>
    </source>
</evidence>
<reference evidence="4 5" key="1">
    <citation type="journal article" date="2018" name="Nat. Ecol. Evol.">
        <title>Pezizomycetes genomes reveal the molecular basis of ectomycorrhizal truffle lifestyle.</title>
        <authorList>
            <person name="Murat C."/>
            <person name="Payen T."/>
            <person name="Noel B."/>
            <person name="Kuo A."/>
            <person name="Morin E."/>
            <person name="Chen J."/>
            <person name="Kohler A."/>
            <person name="Krizsan K."/>
            <person name="Balestrini R."/>
            <person name="Da Silva C."/>
            <person name="Montanini B."/>
            <person name="Hainaut M."/>
            <person name="Levati E."/>
            <person name="Barry K.W."/>
            <person name="Belfiori B."/>
            <person name="Cichocki N."/>
            <person name="Clum A."/>
            <person name="Dockter R.B."/>
            <person name="Fauchery L."/>
            <person name="Guy J."/>
            <person name="Iotti M."/>
            <person name="Le Tacon F."/>
            <person name="Lindquist E.A."/>
            <person name="Lipzen A."/>
            <person name="Malagnac F."/>
            <person name="Mello A."/>
            <person name="Molinier V."/>
            <person name="Miyauchi S."/>
            <person name="Poulain J."/>
            <person name="Riccioni C."/>
            <person name="Rubini A."/>
            <person name="Sitrit Y."/>
            <person name="Splivallo R."/>
            <person name="Traeger S."/>
            <person name="Wang M."/>
            <person name="Zifcakova L."/>
            <person name="Wipf D."/>
            <person name="Zambonelli A."/>
            <person name="Paolocci F."/>
            <person name="Nowrousian M."/>
            <person name="Ottonello S."/>
            <person name="Baldrian P."/>
            <person name="Spatafora J.W."/>
            <person name="Henrissat B."/>
            <person name="Nagy L.G."/>
            <person name="Aury J.M."/>
            <person name="Wincker P."/>
            <person name="Grigoriev I.V."/>
            <person name="Bonfante P."/>
            <person name="Martin F.M."/>
        </authorList>
    </citation>
    <scope>NUCLEOTIDE SEQUENCE [LARGE SCALE GENOMIC DNA]</scope>
    <source>
        <strain evidence="4 5">RN42</strain>
    </source>
</reference>
<feature type="region of interest" description="Disordered" evidence="2">
    <location>
        <begin position="424"/>
        <end position="466"/>
    </location>
</feature>
<dbReference type="InterPro" id="IPR027417">
    <property type="entry name" value="P-loop_NTPase"/>
</dbReference>
<feature type="compositionally biased region" description="Polar residues" evidence="2">
    <location>
        <begin position="1040"/>
        <end position="1050"/>
    </location>
</feature>
<evidence type="ECO:0000313" key="5">
    <source>
        <dbReference type="Proteomes" id="UP000275078"/>
    </source>
</evidence>
<dbReference type="OrthoDB" id="341259at2759"/>
<dbReference type="EMBL" id="ML119645">
    <property type="protein sequence ID" value="RPA87880.1"/>
    <property type="molecule type" value="Genomic_DNA"/>
</dbReference>
<gene>
    <name evidence="4" type="ORF">BJ508DRAFT_21</name>
</gene>
<dbReference type="Gene3D" id="3.40.50.300">
    <property type="entry name" value="P-loop containing nucleotide triphosphate hydrolases"/>
    <property type="match status" value="1"/>
</dbReference>
<keyword evidence="1" id="KW-0677">Repeat</keyword>
<dbReference type="AlphaFoldDB" id="A0A3N4IUJ5"/>